<evidence type="ECO:0000256" key="1">
    <source>
        <dbReference type="SAM" id="MobiDB-lite"/>
    </source>
</evidence>
<feature type="compositionally biased region" description="Polar residues" evidence="1">
    <location>
        <begin position="106"/>
        <end position="121"/>
    </location>
</feature>
<feature type="compositionally biased region" description="Low complexity" evidence="1">
    <location>
        <begin position="239"/>
        <end position="250"/>
    </location>
</feature>
<accession>A0A550CMK4</accession>
<feature type="region of interest" description="Disordered" evidence="1">
    <location>
        <begin position="554"/>
        <end position="662"/>
    </location>
</feature>
<dbReference type="EMBL" id="VDMD01000004">
    <property type="protein sequence ID" value="TRM65999.1"/>
    <property type="molecule type" value="Genomic_DNA"/>
</dbReference>
<dbReference type="STRING" id="97359.A0A550CMK4"/>
<dbReference type="AlphaFoldDB" id="A0A550CMK4"/>
<feature type="compositionally biased region" description="Low complexity" evidence="1">
    <location>
        <begin position="182"/>
        <end position="195"/>
    </location>
</feature>
<feature type="compositionally biased region" description="Low complexity" evidence="1">
    <location>
        <begin position="725"/>
        <end position="740"/>
    </location>
</feature>
<comment type="caution">
    <text evidence="2">The sequence shown here is derived from an EMBL/GenBank/DDBJ whole genome shotgun (WGS) entry which is preliminary data.</text>
</comment>
<protein>
    <submittedName>
        <fullName evidence="2">Uncharacterized protein</fullName>
    </submittedName>
</protein>
<feature type="compositionally biased region" description="Basic and acidic residues" evidence="1">
    <location>
        <begin position="70"/>
        <end position="86"/>
    </location>
</feature>
<feature type="compositionally biased region" description="Basic and acidic residues" evidence="1">
    <location>
        <begin position="642"/>
        <end position="662"/>
    </location>
</feature>
<feature type="compositionally biased region" description="Low complexity" evidence="1">
    <location>
        <begin position="257"/>
        <end position="287"/>
    </location>
</feature>
<feature type="compositionally biased region" description="Basic and acidic residues" evidence="1">
    <location>
        <begin position="680"/>
        <end position="693"/>
    </location>
</feature>
<feature type="compositionally biased region" description="Low complexity" evidence="1">
    <location>
        <begin position="13"/>
        <end position="22"/>
    </location>
</feature>
<feature type="region of interest" description="Disordered" evidence="1">
    <location>
        <begin position="1"/>
        <end position="24"/>
    </location>
</feature>
<organism evidence="2 3">
    <name type="scientific">Schizophyllum amplum</name>
    <dbReference type="NCBI Taxonomy" id="97359"/>
    <lineage>
        <taxon>Eukaryota</taxon>
        <taxon>Fungi</taxon>
        <taxon>Dikarya</taxon>
        <taxon>Basidiomycota</taxon>
        <taxon>Agaricomycotina</taxon>
        <taxon>Agaricomycetes</taxon>
        <taxon>Agaricomycetidae</taxon>
        <taxon>Agaricales</taxon>
        <taxon>Schizophyllaceae</taxon>
        <taxon>Schizophyllum</taxon>
    </lineage>
</organism>
<feature type="region of interest" description="Disordered" evidence="1">
    <location>
        <begin position="379"/>
        <end position="400"/>
    </location>
</feature>
<evidence type="ECO:0000313" key="3">
    <source>
        <dbReference type="Proteomes" id="UP000320762"/>
    </source>
</evidence>
<dbReference type="Proteomes" id="UP000320762">
    <property type="component" value="Unassembled WGS sequence"/>
</dbReference>
<feature type="region of interest" description="Disordered" evidence="1">
    <location>
        <begin position="49"/>
        <end position="287"/>
    </location>
</feature>
<name>A0A550CMK4_9AGAR</name>
<feature type="compositionally biased region" description="Basic and acidic residues" evidence="1">
    <location>
        <begin position="564"/>
        <end position="577"/>
    </location>
</feature>
<sequence length="772" mass="83179">MLSYTPKPVHPKTLLPATPLAPRKGTAHVYVAQSSDDYDYAELEDLYQQSKSRAPFTPPSKMTSSRAVGRGHDATPDVRHFAKVNDAKLSPPPAWPSSPAMGRSGDCSQEQPSSASNTPAKVNTKPLVLVNDDDDEDDDDDYVPTEPEDNSDTSEEEDGEEEEAKPAQKSNTLVSQPVPMVTRTSTSTGPSTDGGRFPTTNRDMYSPPLAGKRRSQDAFEDESMDGKRRKGIDGEVLEAGAAQQQQASTSGFGGFSGNSSGLAGASGSSGFGNSAPASSFQSFPRSQSFPVSQNFPACQNFPVSQSFLAPSSSSARSSSFQTFSAPPPAYNSAPFNASFSEPSQNWTFVNASVDSFAAPMPSSNLQANRSFHPTNHFANASLQSSTTPSPPSYTFASSGDAFGMRRSAPPQFGQASGFAQDHGLASSTNTVAPYAIATAASVNMSTSEDSMVPSFSVQPEQAIPEVPFDSTLAHSNAYDVLKAIDDVVASIHTPVASVSRPSYSAPRTYVRSQSLPTIVPRSPPSFISELIRRHPCAPFTSQPRVSYPVYAAGPSGLLSSTRGPDSRRLEAKARTPKPEASANAVTTWTPALNEMPHKIAQAEARLTRKDDARRAREETERVYRKEQERERQRAKKAQAQEVLREQRRREREEQEARQAEERRAAAFPVPLFMVIEERERKAARRTDNGEKRAVILKNRGTVGDRSTRRPSSETPQEDDCKDDGTAASGSTSSEGSVGNSDQSSDLSDCELAAGWGSRLRSMVSWALPSTST</sequence>
<feature type="compositionally biased region" description="Low complexity" evidence="1">
    <location>
        <begin position="381"/>
        <end position="398"/>
    </location>
</feature>
<feature type="compositionally biased region" description="Basic and acidic residues" evidence="1">
    <location>
        <begin position="605"/>
        <end position="631"/>
    </location>
</feature>
<feature type="compositionally biased region" description="Acidic residues" evidence="1">
    <location>
        <begin position="131"/>
        <end position="163"/>
    </location>
</feature>
<keyword evidence="3" id="KW-1185">Reference proteome</keyword>
<evidence type="ECO:0000313" key="2">
    <source>
        <dbReference type="EMBL" id="TRM65999.1"/>
    </source>
</evidence>
<feature type="region of interest" description="Disordered" evidence="1">
    <location>
        <begin position="680"/>
        <end position="747"/>
    </location>
</feature>
<reference evidence="2 3" key="1">
    <citation type="journal article" date="2019" name="New Phytol.">
        <title>Comparative genomics reveals unique wood-decay strategies and fruiting body development in the Schizophyllaceae.</title>
        <authorList>
            <person name="Almasi E."/>
            <person name="Sahu N."/>
            <person name="Krizsan K."/>
            <person name="Balint B."/>
            <person name="Kovacs G.M."/>
            <person name="Kiss B."/>
            <person name="Cseklye J."/>
            <person name="Drula E."/>
            <person name="Henrissat B."/>
            <person name="Nagy I."/>
            <person name="Chovatia M."/>
            <person name="Adam C."/>
            <person name="LaButti K."/>
            <person name="Lipzen A."/>
            <person name="Riley R."/>
            <person name="Grigoriev I.V."/>
            <person name="Nagy L.G."/>
        </authorList>
    </citation>
    <scope>NUCLEOTIDE SEQUENCE [LARGE SCALE GENOMIC DNA]</scope>
    <source>
        <strain evidence="2 3">NL-1724</strain>
    </source>
</reference>
<proteinExistence type="predicted"/>
<gene>
    <name evidence="2" type="ORF">BD626DRAFT_195383</name>
</gene>